<dbReference type="InterPro" id="IPR003591">
    <property type="entry name" value="Leu-rich_rpt_typical-subtyp"/>
</dbReference>
<dbReference type="InterPro" id="IPR001611">
    <property type="entry name" value="Leu-rich_rpt"/>
</dbReference>
<protein>
    <recommendedName>
        <fullName evidence="4">PIF1/LRR1 pleckstrin homology domain-containing protein</fullName>
    </recommendedName>
</protein>
<dbReference type="InterPro" id="IPR050216">
    <property type="entry name" value="LRR_domain-containing"/>
</dbReference>
<dbReference type="OrthoDB" id="17912at2759"/>
<dbReference type="SMART" id="SM00369">
    <property type="entry name" value="LRR_TYP"/>
    <property type="match status" value="2"/>
</dbReference>
<feature type="domain" description="PIF1/LRR1 pleckstrin homology" evidence="4">
    <location>
        <begin position="1"/>
        <end position="100"/>
    </location>
</feature>
<evidence type="ECO:0000313" key="5">
    <source>
        <dbReference type="EMBL" id="CAG9806704.1"/>
    </source>
</evidence>
<keyword evidence="2" id="KW-0677">Repeat</keyword>
<reference evidence="5" key="1">
    <citation type="submission" date="2022-01" db="EMBL/GenBank/DDBJ databases">
        <authorList>
            <person name="King R."/>
        </authorList>
    </citation>
    <scope>NUCLEOTIDE SEQUENCE</scope>
</reference>
<dbReference type="EMBL" id="OU895879">
    <property type="protein sequence ID" value="CAG9806704.1"/>
    <property type="molecule type" value="Genomic_DNA"/>
</dbReference>
<dbReference type="Gene3D" id="3.80.10.10">
    <property type="entry name" value="Ribonuclease Inhibitor"/>
    <property type="match status" value="1"/>
</dbReference>
<evidence type="ECO:0000256" key="1">
    <source>
        <dbReference type="ARBA" id="ARBA00022614"/>
    </source>
</evidence>
<reference evidence="5" key="2">
    <citation type="submission" date="2022-10" db="EMBL/GenBank/DDBJ databases">
        <authorList>
            <consortium name="ENA_rothamsted_submissions"/>
            <consortium name="culmorum"/>
            <person name="King R."/>
        </authorList>
    </citation>
    <scope>NUCLEOTIDE SEQUENCE</scope>
</reference>
<dbReference type="PROSITE" id="PS51450">
    <property type="entry name" value="LRR"/>
    <property type="match status" value="1"/>
</dbReference>
<dbReference type="InterPro" id="IPR057437">
    <property type="entry name" value="PIF1/LRR1_PH"/>
</dbReference>
<accession>A0A9N9S0Q2</accession>
<name>A0A9N9S0Q2_9DIPT</name>
<evidence type="ECO:0000256" key="2">
    <source>
        <dbReference type="ARBA" id="ARBA00022737"/>
    </source>
</evidence>
<proteinExistence type="predicted"/>
<sequence>MKLLCETSVIRSSNREIKGRFLKSTLAIGKKDEKSKLCIILITSSNKSGIKYDLTNNLAGIFRKFIDEGKCTISFVLPEVDLQIKADSIQLKAFLNIMKNELCPTKDGPNKELGRNDNKLIRAFGSTNKMIADEVTKLNITKRSEFPTKGLPRTLKELHITGVGCLQMPIGILNLSKLTHLDLTSNKIEKLHKAVGNLSINQLILTDNLFGKSTSLKDWEWLNGRNIQLSLHTLIMSRNKLKMAPVSVAKCENLVCLDLSFNELSAVPFSIKQLRHLKTLNLSNNELKSLPCTMRSLYLDLIDLSTNQFHSYTQSLELSQNSLASITTLNFKFPTLFELSSRCVMRQQMPFMSLNIPHIIKEILYHSPNCSKCGSLCFDRTIYKNINIVSLNAKARITTDNSNYFLVDGPLCKISCLNSK</sequence>
<organism evidence="5 6">
    <name type="scientific">Chironomus riparius</name>
    <dbReference type="NCBI Taxonomy" id="315576"/>
    <lineage>
        <taxon>Eukaryota</taxon>
        <taxon>Metazoa</taxon>
        <taxon>Ecdysozoa</taxon>
        <taxon>Arthropoda</taxon>
        <taxon>Hexapoda</taxon>
        <taxon>Insecta</taxon>
        <taxon>Pterygota</taxon>
        <taxon>Neoptera</taxon>
        <taxon>Endopterygota</taxon>
        <taxon>Diptera</taxon>
        <taxon>Nematocera</taxon>
        <taxon>Chironomoidea</taxon>
        <taxon>Chironomidae</taxon>
        <taxon>Chironominae</taxon>
        <taxon>Chironomus</taxon>
    </lineage>
</organism>
<dbReference type="PRINTS" id="PR00019">
    <property type="entry name" value="LEURICHRPT"/>
</dbReference>
<evidence type="ECO:0000256" key="3">
    <source>
        <dbReference type="ARBA" id="ARBA00023242"/>
    </source>
</evidence>
<dbReference type="Pfam" id="PF00560">
    <property type="entry name" value="LRR_1"/>
    <property type="match status" value="1"/>
</dbReference>
<dbReference type="AlphaFoldDB" id="A0A9N9S0Q2"/>
<dbReference type="GO" id="GO:0005737">
    <property type="term" value="C:cytoplasm"/>
    <property type="evidence" value="ECO:0007669"/>
    <property type="project" value="TreeGrafter"/>
</dbReference>
<dbReference type="Proteomes" id="UP001153620">
    <property type="component" value="Chromosome 3"/>
</dbReference>
<dbReference type="PANTHER" id="PTHR48051">
    <property type="match status" value="1"/>
</dbReference>
<dbReference type="InterPro" id="IPR032675">
    <property type="entry name" value="LRR_dom_sf"/>
</dbReference>
<dbReference type="SUPFAM" id="SSF52058">
    <property type="entry name" value="L domain-like"/>
    <property type="match status" value="1"/>
</dbReference>
<dbReference type="Pfam" id="PF25344">
    <property type="entry name" value="PH_LRR1"/>
    <property type="match status" value="1"/>
</dbReference>
<dbReference type="PANTHER" id="PTHR48051:SF1">
    <property type="entry name" value="RAS SUPPRESSOR PROTEIN 1"/>
    <property type="match status" value="1"/>
</dbReference>
<keyword evidence="1" id="KW-0433">Leucine-rich repeat</keyword>
<gene>
    <name evidence="5" type="ORF">CHIRRI_LOCUS9559</name>
</gene>
<keyword evidence="6" id="KW-1185">Reference proteome</keyword>
<evidence type="ECO:0000259" key="4">
    <source>
        <dbReference type="Pfam" id="PF25344"/>
    </source>
</evidence>
<keyword evidence="3" id="KW-0539">Nucleus</keyword>
<evidence type="ECO:0000313" key="6">
    <source>
        <dbReference type="Proteomes" id="UP001153620"/>
    </source>
</evidence>